<name>A0ACC2XQG2_9TREE</name>
<evidence type="ECO:0000313" key="2">
    <source>
        <dbReference type="Proteomes" id="UP001234202"/>
    </source>
</evidence>
<protein>
    <submittedName>
        <fullName evidence="1">Uncharacterized protein</fullName>
    </submittedName>
</protein>
<keyword evidence="2" id="KW-1185">Reference proteome</keyword>
<comment type="caution">
    <text evidence="1">The sequence shown here is derived from an EMBL/GenBank/DDBJ whole genome shotgun (WGS) entry which is preliminary data.</text>
</comment>
<proteinExistence type="predicted"/>
<reference evidence="1" key="1">
    <citation type="submission" date="2023-04" db="EMBL/GenBank/DDBJ databases">
        <title>Draft Genome sequencing of Naganishia species isolated from polar environments using Oxford Nanopore Technology.</title>
        <authorList>
            <person name="Leo P."/>
            <person name="Venkateswaran K."/>
        </authorList>
    </citation>
    <scope>NUCLEOTIDE SEQUENCE</scope>
    <source>
        <strain evidence="1">DBVPG 5303</strain>
    </source>
</reference>
<sequence>MPDLSSRTVAQLKEELQSKGVDVKGLKLKKDYIEKLQHVLDAESAGAANREDSGKPQEQGSSEEQVEGVKAAVADEEQQGKHVSAEDHPLPIQDPESVSAEVAAVTTEGNEMTKAKEDPTTAITKAEKDEQILGDADGDLAEKMESAAEAGKQQRIEEQDASEQLQTESQRVAASEIKEEGRVAVEAAEAPAPPVETAELSDTKVSDQKAELAVDVKEETQERDGTDKRKRSDNEDEGRDGKRSRLSPATEQKDTSTDVHMEEASAKPANKPTTHPLPESLSHVRYHATCALYISNLKRPLLTPDLKAWLLEQGASDEVKEEEVLDEDAGLAGGVWLDGVKSHCYCIFKTIDIAISAATKIQGQVFPADHGAALTVEFVPEGLVESLVSQEKAAWENGRNKLVLEIKSVADNESTKGTGYDGSDISFELVPPKTKDGVRSGGSLGNLRPPPIPRPIELGGVVPAASAFARSTPNIRPPPADAGWGARVNRPEDASGLQRTRTLPVLNYRESPKYAKAEPRVERGGGRWERNTGGWGNQQRNFGQGNSNNSRDNGWGRPSTNGGW</sequence>
<gene>
    <name evidence="1" type="ORF">QFC24_002622</name>
</gene>
<accession>A0ACC2XQG2</accession>
<dbReference type="EMBL" id="JASBWV010000007">
    <property type="protein sequence ID" value="KAJ9125838.1"/>
    <property type="molecule type" value="Genomic_DNA"/>
</dbReference>
<dbReference type="Proteomes" id="UP001234202">
    <property type="component" value="Unassembled WGS sequence"/>
</dbReference>
<evidence type="ECO:0000313" key="1">
    <source>
        <dbReference type="EMBL" id="KAJ9125838.1"/>
    </source>
</evidence>
<organism evidence="1 2">
    <name type="scientific">Naganishia onofrii</name>
    <dbReference type="NCBI Taxonomy" id="1851511"/>
    <lineage>
        <taxon>Eukaryota</taxon>
        <taxon>Fungi</taxon>
        <taxon>Dikarya</taxon>
        <taxon>Basidiomycota</taxon>
        <taxon>Agaricomycotina</taxon>
        <taxon>Tremellomycetes</taxon>
        <taxon>Filobasidiales</taxon>
        <taxon>Filobasidiaceae</taxon>
        <taxon>Naganishia</taxon>
    </lineage>
</organism>